<evidence type="ECO:0000313" key="6">
    <source>
        <dbReference type="EMBL" id="PSR28342.1"/>
    </source>
</evidence>
<dbReference type="EC" id="3.2.2.-" evidence="5"/>
<dbReference type="NCBIfam" id="NF002003">
    <property type="entry name" value="PRK00802.1-3"/>
    <property type="match status" value="1"/>
</dbReference>
<dbReference type="InterPro" id="IPR003180">
    <property type="entry name" value="MPG"/>
</dbReference>
<evidence type="ECO:0000313" key="7">
    <source>
        <dbReference type="Proteomes" id="UP000242699"/>
    </source>
</evidence>
<dbReference type="SUPFAM" id="SSF50486">
    <property type="entry name" value="FMT C-terminal domain-like"/>
    <property type="match status" value="1"/>
</dbReference>
<dbReference type="GO" id="GO:0006284">
    <property type="term" value="P:base-excision repair"/>
    <property type="evidence" value="ECO:0007669"/>
    <property type="project" value="InterPro"/>
</dbReference>
<reference evidence="6 7" key="1">
    <citation type="journal article" date="2014" name="BMC Genomics">
        <title>Comparison of environmental and isolate Sulfobacillus genomes reveals diverse carbon, sulfur, nitrogen, and hydrogen metabolisms.</title>
        <authorList>
            <person name="Justice N.B."/>
            <person name="Norman A."/>
            <person name="Brown C.T."/>
            <person name="Singh A."/>
            <person name="Thomas B.C."/>
            <person name="Banfield J.F."/>
        </authorList>
    </citation>
    <scope>NUCLEOTIDE SEQUENCE [LARGE SCALE GENOMIC DNA]</scope>
    <source>
        <strain evidence="6">AMDSBA1</strain>
    </source>
</reference>
<dbReference type="HAMAP" id="MF_00527">
    <property type="entry name" value="3MGH"/>
    <property type="match status" value="1"/>
</dbReference>
<name>A0A2T2X1J6_9FIRM</name>
<dbReference type="Gene3D" id="3.10.300.10">
    <property type="entry name" value="Methylpurine-DNA glycosylase (MPG)"/>
    <property type="match status" value="1"/>
</dbReference>
<evidence type="ECO:0000256" key="2">
    <source>
        <dbReference type="ARBA" id="ARBA00022763"/>
    </source>
</evidence>
<dbReference type="EMBL" id="PXYT01000020">
    <property type="protein sequence ID" value="PSR28342.1"/>
    <property type="molecule type" value="Genomic_DNA"/>
</dbReference>
<dbReference type="FunFam" id="3.10.300.10:FF:000001">
    <property type="entry name" value="Putative 3-methyladenine DNA glycosylase"/>
    <property type="match status" value="1"/>
</dbReference>
<dbReference type="PANTHER" id="PTHR10429:SF0">
    <property type="entry name" value="DNA-3-METHYLADENINE GLYCOSYLASE"/>
    <property type="match status" value="1"/>
</dbReference>
<accession>A0A2T2X1J6</accession>
<comment type="similarity">
    <text evidence="1 5">Belongs to the DNA glycosylase MPG family.</text>
</comment>
<dbReference type="GO" id="GO:0003677">
    <property type="term" value="F:DNA binding"/>
    <property type="evidence" value="ECO:0007669"/>
    <property type="project" value="InterPro"/>
</dbReference>
<evidence type="ECO:0000256" key="5">
    <source>
        <dbReference type="HAMAP-Rule" id="MF_00527"/>
    </source>
</evidence>
<dbReference type="InterPro" id="IPR036995">
    <property type="entry name" value="MPG_sf"/>
</dbReference>
<evidence type="ECO:0000256" key="4">
    <source>
        <dbReference type="ARBA" id="ARBA00023204"/>
    </source>
</evidence>
<evidence type="ECO:0000256" key="3">
    <source>
        <dbReference type="ARBA" id="ARBA00022801"/>
    </source>
</evidence>
<evidence type="ECO:0000256" key="1">
    <source>
        <dbReference type="ARBA" id="ARBA00009232"/>
    </source>
</evidence>
<keyword evidence="2 5" id="KW-0227">DNA damage</keyword>
<dbReference type="GO" id="GO:0003905">
    <property type="term" value="F:alkylbase DNA N-glycosylase activity"/>
    <property type="evidence" value="ECO:0007669"/>
    <property type="project" value="InterPro"/>
</dbReference>
<proteinExistence type="inferred from homology"/>
<dbReference type="CDD" id="cd00540">
    <property type="entry name" value="AAG"/>
    <property type="match status" value="1"/>
</dbReference>
<dbReference type="AlphaFoldDB" id="A0A2T2X1J6"/>
<dbReference type="InterPro" id="IPR011034">
    <property type="entry name" value="Formyl_transferase-like_C_sf"/>
</dbReference>
<dbReference type="Proteomes" id="UP000242699">
    <property type="component" value="Unassembled WGS sequence"/>
</dbReference>
<dbReference type="PANTHER" id="PTHR10429">
    <property type="entry name" value="DNA-3-METHYLADENINE GLYCOSYLASE"/>
    <property type="match status" value="1"/>
</dbReference>
<comment type="caution">
    <text evidence="6">The sequence shown here is derived from an EMBL/GenBank/DDBJ whole genome shotgun (WGS) entry which is preliminary data.</text>
</comment>
<protein>
    <recommendedName>
        <fullName evidence="5">Putative 3-methyladenine DNA glycosylase</fullName>
        <ecNumber evidence="5">3.2.2.-</ecNumber>
    </recommendedName>
</protein>
<gene>
    <name evidence="6" type="ORF">C7B43_10205</name>
</gene>
<dbReference type="NCBIfam" id="TIGR00567">
    <property type="entry name" value="3mg"/>
    <property type="match status" value="1"/>
</dbReference>
<keyword evidence="3 5" id="KW-0378">Hydrolase</keyword>
<sequence>MLQVEGSEPVLEYSWRGLADKEFFDQPTLDLARSLLGMVIVHDHPLGWCAGRIVEVEMYQGPEDRAAHSYGGKITERTRVMYGPPGYAYVYFVYGMHYCLNVVSGPPGRPEAILIRALEPLQGIELMAQRRHIEIDGASLNLCRLTNGPAKLAQALGISQSEYGLALFDSRLLLYHDQDPLPSQDIAAGPRINVNYAGEAALYPWRFWVKDHPCVSVKGKVQKTKT</sequence>
<organism evidence="6 7">
    <name type="scientific">Sulfobacillus benefaciens</name>
    <dbReference type="NCBI Taxonomy" id="453960"/>
    <lineage>
        <taxon>Bacteria</taxon>
        <taxon>Bacillati</taxon>
        <taxon>Bacillota</taxon>
        <taxon>Clostridia</taxon>
        <taxon>Eubacteriales</taxon>
        <taxon>Clostridiales Family XVII. Incertae Sedis</taxon>
        <taxon>Sulfobacillus</taxon>
    </lineage>
</organism>
<keyword evidence="4 5" id="KW-0234">DNA repair</keyword>
<dbReference type="Pfam" id="PF02245">
    <property type="entry name" value="Pur_DNA_glyco"/>
    <property type="match status" value="1"/>
</dbReference>